<evidence type="ECO:0000313" key="2">
    <source>
        <dbReference type="Proteomes" id="UP001162992"/>
    </source>
</evidence>
<name>A0ACC2D242_DIPCM</name>
<comment type="caution">
    <text evidence="1">The sequence shown here is derived from an EMBL/GenBank/DDBJ whole genome shotgun (WGS) entry which is preliminary data.</text>
</comment>
<dbReference type="Proteomes" id="UP001162992">
    <property type="component" value="Chromosome 7"/>
</dbReference>
<gene>
    <name evidence="1" type="ORF">O6H91_07G004200</name>
</gene>
<organism evidence="1 2">
    <name type="scientific">Diphasiastrum complanatum</name>
    <name type="common">Issler's clubmoss</name>
    <name type="synonym">Lycopodium complanatum</name>
    <dbReference type="NCBI Taxonomy" id="34168"/>
    <lineage>
        <taxon>Eukaryota</taxon>
        <taxon>Viridiplantae</taxon>
        <taxon>Streptophyta</taxon>
        <taxon>Embryophyta</taxon>
        <taxon>Tracheophyta</taxon>
        <taxon>Lycopodiopsida</taxon>
        <taxon>Lycopodiales</taxon>
        <taxon>Lycopodiaceae</taxon>
        <taxon>Lycopodioideae</taxon>
        <taxon>Diphasiastrum</taxon>
    </lineage>
</organism>
<protein>
    <submittedName>
        <fullName evidence="1">Uncharacterized protein</fullName>
    </submittedName>
</protein>
<reference evidence="2" key="1">
    <citation type="journal article" date="2024" name="Proc. Natl. Acad. Sci. U.S.A.">
        <title>Extraordinary preservation of gene collinearity over three hundred million years revealed in homosporous lycophytes.</title>
        <authorList>
            <person name="Li C."/>
            <person name="Wickell D."/>
            <person name="Kuo L.Y."/>
            <person name="Chen X."/>
            <person name="Nie B."/>
            <person name="Liao X."/>
            <person name="Peng D."/>
            <person name="Ji J."/>
            <person name="Jenkins J."/>
            <person name="Williams M."/>
            <person name="Shu S."/>
            <person name="Plott C."/>
            <person name="Barry K."/>
            <person name="Rajasekar S."/>
            <person name="Grimwood J."/>
            <person name="Han X."/>
            <person name="Sun S."/>
            <person name="Hou Z."/>
            <person name="He W."/>
            <person name="Dai G."/>
            <person name="Sun C."/>
            <person name="Schmutz J."/>
            <person name="Leebens-Mack J.H."/>
            <person name="Li F.W."/>
            <person name="Wang L."/>
        </authorList>
    </citation>
    <scope>NUCLEOTIDE SEQUENCE [LARGE SCALE GENOMIC DNA]</scope>
    <source>
        <strain evidence="2">cv. PW_Plant_1</strain>
    </source>
</reference>
<keyword evidence="2" id="KW-1185">Reference proteome</keyword>
<evidence type="ECO:0000313" key="1">
    <source>
        <dbReference type="EMBL" id="KAJ7548245.1"/>
    </source>
</evidence>
<dbReference type="EMBL" id="CM055098">
    <property type="protein sequence ID" value="KAJ7548245.1"/>
    <property type="molecule type" value="Genomic_DNA"/>
</dbReference>
<accession>A0ACC2D242</accession>
<sequence length="502" mass="54006">MTEKPEPSAESMPQRGAAAAMLGCLSFIFLMLSAASGAFVGVNYGSDGDNMPSPQQLVEFMQKQGMAQVRIFDTNAAILKAFAGSNIQVTVGIPNEAILSVGQSNATAANWVKMNIAPYLPNTNITGIAVGSQVLTDYSAVANVLVPTMRFIHAALVASNLDALIKISTPHSMALLLDSFPPSQAFFNLTYSKTVMQPLLDFLSQTESYLMLNLYPLEVYQHNLRVMSVDYALFRPNTGVVDSNTNLLYTNVFDAMIDAAFSAMAALNHTDLQIVVSETGWPSRGDQSEAGVSAENAQTYNTNLVKHILNNTGTPRRPGISIDTFIYEIFNEDKRQGATSERNYGLYYPDMTPVYPLDLTGTGLTSQNGTVKTWCVAKKGASANSLQAALDYACGQGGADCSAIQPGQICFSPNNFMGHASFAFNSYYQKHSTAPDTCDFAGVATITTIDPSYGQCIYPSSMPANQTAPGPQKSSASRYMTISSSLVTCIVTSTLLFQNLRL</sequence>
<proteinExistence type="predicted"/>